<evidence type="ECO:0000313" key="2">
    <source>
        <dbReference type="EMBL" id="AAR37938.1"/>
    </source>
</evidence>
<gene>
    <name evidence="2" type="ORF">MBMO_EBAC000-47H08.17</name>
</gene>
<evidence type="ECO:0000256" key="1">
    <source>
        <dbReference type="SAM" id="MobiDB-lite"/>
    </source>
</evidence>
<reference evidence="2" key="1">
    <citation type="submission" date="2003-11" db="EMBL/GenBank/DDBJ databases">
        <authorList>
            <person name="Heidelberg J.F."/>
            <person name="Eisen J.A."/>
            <person name="Nelson W.C."/>
            <person name="DeLong E.F."/>
        </authorList>
    </citation>
    <scope>NUCLEOTIDE SEQUENCE</scope>
</reference>
<dbReference type="EMBL" id="AY458643">
    <property type="protein sequence ID" value="AAR37938.1"/>
    <property type="molecule type" value="Genomic_DNA"/>
</dbReference>
<feature type="region of interest" description="Disordered" evidence="1">
    <location>
        <begin position="1"/>
        <end position="20"/>
    </location>
</feature>
<proteinExistence type="predicted"/>
<name>Q6SGC4_9BACT</name>
<reference evidence="2" key="2">
    <citation type="submission" date="2003-12" db="EMBL/GenBank/DDBJ databases">
        <title>Monterey Bay Coastal Ocean Microbial Observatory environmental clone sequencing.</title>
        <authorList>
            <person name="DeLong E.F."/>
        </authorList>
    </citation>
    <scope>NUCLEOTIDE SEQUENCE</scope>
</reference>
<sequence length="93" mass="10549">MNAPAALNTNTATAERRGRQAAIPDQLEKLLSFEQSVTLTAKNQFGWTLAFVRRPLFQDIDVIIQNPERTEFMRIEEDGSTKPFYNVRGGDFS</sequence>
<organism evidence="2">
    <name type="scientific">uncultured marine bacterium 561</name>
    <dbReference type="NCBI Taxonomy" id="257396"/>
    <lineage>
        <taxon>Bacteria</taxon>
        <taxon>environmental samples</taxon>
    </lineage>
</organism>
<feature type="compositionally biased region" description="Low complexity" evidence="1">
    <location>
        <begin position="1"/>
        <end position="13"/>
    </location>
</feature>
<protein>
    <submittedName>
        <fullName evidence="2">Uncharacterized protein</fullName>
    </submittedName>
</protein>
<dbReference type="AlphaFoldDB" id="Q6SGC4"/>
<accession>Q6SGC4</accession>